<evidence type="ECO:0000313" key="2">
    <source>
        <dbReference type="Proteomes" id="UP000030671"/>
    </source>
</evidence>
<dbReference type="OrthoDB" id="40579at2759"/>
<dbReference type="InParanoid" id="W4JXV7"/>
<feature type="non-terminal residue" evidence="1">
    <location>
        <position position="1"/>
    </location>
</feature>
<dbReference type="HOGENOM" id="CLU_109019_0_0_1"/>
<sequence length="222" mass="24673">DLWGASDSTSWWPRPPTHYSMSDPAQAIVRSGGRQDPITVHSDSRNWLSETTMSPLCRRDSMAEANAAPGGQFAPGRLAKVRAIQRNTNISSNGHDGNDFPIEPPFAAAIPVSTAGPYASPACLATSMDNRTPNKMMVISARGRTKTRDPTRERDDARPHICAKHRTAYRHHGDLVRHERTTPGHTAYQGPVTCVCRREYSRRDGMYKHLKTKKCTGPPRSW</sequence>
<feature type="non-terminal residue" evidence="1">
    <location>
        <position position="222"/>
    </location>
</feature>
<dbReference type="AlphaFoldDB" id="W4JXV7"/>
<organism evidence="1 2">
    <name type="scientific">Heterobasidion irregulare (strain TC 32-1)</name>
    <dbReference type="NCBI Taxonomy" id="747525"/>
    <lineage>
        <taxon>Eukaryota</taxon>
        <taxon>Fungi</taxon>
        <taxon>Dikarya</taxon>
        <taxon>Basidiomycota</taxon>
        <taxon>Agaricomycotina</taxon>
        <taxon>Agaricomycetes</taxon>
        <taxon>Russulales</taxon>
        <taxon>Bondarzewiaceae</taxon>
        <taxon>Heterobasidion</taxon>
        <taxon>Heterobasidion annosum species complex</taxon>
    </lineage>
</organism>
<dbReference type="GeneID" id="20668660"/>
<dbReference type="EMBL" id="KI925462">
    <property type="protein sequence ID" value="ETW78368.1"/>
    <property type="molecule type" value="Genomic_DNA"/>
</dbReference>
<reference evidence="1 2" key="1">
    <citation type="journal article" date="2012" name="New Phytol.">
        <title>Insight into trade-off between wood decay and parasitism from the genome of a fungal forest pathogen.</title>
        <authorList>
            <person name="Olson A."/>
            <person name="Aerts A."/>
            <person name="Asiegbu F."/>
            <person name="Belbahri L."/>
            <person name="Bouzid O."/>
            <person name="Broberg A."/>
            <person name="Canback B."/>
            <person name="Coutinho P.M."/>
            <person name="Cullen D."/>
            <person name="Dalman K."/>
            <person name="Deflorio G."/>
            <person name="van Diepen L.T."/>
            <person name="Dunand C."/>
            <person name="Duplessis S."/>
            <person name="Durling M."/>
            <person name="Gonthier P."/>
            <person name="Grimwood J."/>
            <person name="Fossdal C.G."/>
            <person name="Hansson D."/>
            <person name="Henrissat B."/>
            <person name="Hietala A."/>
            <person name="Himmelstrand K."/>
            <person name="Hoffmeister D."/>
            <person name="Hogberg N."/>
            <person name="James T.Y."/>
            <person name="Karlsson M."/>
            <person name="Kohler A."/>
            <person name="Kues U."/>
            <person name="Lee Y.H."/>
            <person name="Lin Y.C."/>
            <person name="Lind M."/>
            <person name="Lindquist E."/>
            <person name="Lombard V."/>
            <person name="Lucas S."/>
            <person name="Lunden K."/>
            <person name="Morin E."/>
            <person name="Murat C."/>
            <person name="Park J."/>
            <person name="Raffaello T."/>
            <person name="Rouze P."/>
            <person name="Salamov A."/>
            <person name="Schmutz J."/>
            <person name="Solheim H."/>
            <person name="Stahlberg J."/>
            <person name="Velez H."/>
            <person name="de Vries R.P."/>
            <person name="Wiebenga A."/>
            <person name="Woodward S."/>
            <person name="Yakovlev I."/>
            <person name="Garbelotto M."/>
            <person name="Martin F."/>
            <person name="Grigoriev I.V."/>
            <person name="Stenlid J."/>
        </authorList>
    </citation>
    <scope>NUCLEOTIDE SEQUENCE [LARGE SCALE GENOMIC DNA]</scope>
    <source>
        <strain evidence="1 2">TC 32-1</strain>
    </source>
</reference>
<dbReference type="Proteomes" id="UP000030671">
    <property type="component" value="Unassembled WGS sequence"/>
</dbReference>
<evidence type="ECO:0000313" key="1">
    <source>
        <dbReference type="EMBL" id="ETW78368.1"/>
    </source>
</evidence>
<proteinExistence type="predicted"/>
<dbReference type="KEGG" id="hir:HETIRDRAFT_221976"/>
<accession>W4JXV7</accession>
<protein>
    <submittedName>
        <fullName evidence="1">Uncharacterized protein</fullName>
    </submittedName>
</protein>
<name>W4JXV7_HETIT</name>
<dbReference type="RefSeq" id="XP_009550345.1">
    <property type="nucleotide sequence ID" value="XM_009552050.1"/>
</dbReference>
<keyword evidence="2" id="KW-1185">Reference proteome</keyword>
<gene>
    <name evidence="1" type="ORF">HETIRDRAFT_221976</name>
</gene>